<evidence type="ECO:0000256" key="11">
    <source>
        <dbReference type="ARBA" id="ARBA00038933"/>
    </source>
</evidence>
<dbReference type="PANTHER" id="PTHR31736">
    <property type="match status" value="1"/>
</dbReference>
<dbReference type="GO" id="GO:0004650">
    <property type="term" value="F:polygalacturonase activity"/>
    <property type="evidence" value="ECO:0007669"/>
    <property type="project" value="InterPro"/>
</dbReference>
<dbReference type="Pfam" id="PF14737">
    <property type="entry name" value="DUF4470"/>
    <property type="match status" value="1"/>
</dbReference>
<dbReference type="EC" id="3.2.1.67" evidence="11"/>
<feature type="domain" description="DUF4470" evidence="17">
    <location>
        <begin position="511"/>
        <end position="607"/>
    </location>
</feature>
<keyword evidence="3" id="KW-0964">Secreted</keyword>
<dbReference type="InterPro" id="IPR000743">
    <property type="entry name" value="Glyco_hydro_28"/>
</dbReference>
<keyword evidence="16" id="KW-0812">Transmembrane</keyword>
<dbReference type="SUPFAM" id="SSF144232">
    <property type="entry name" value="HIT/MYND zinc finger-like"/>
    <property type="match status" value="1"/>
</dbReference>
<dbReference type="InterPro" id="IPR011050">
    <property type="entry name" value="Pectin_lyase_fold/virulence"/>
</dbReference>
<comment type="catalytic activity">
    <reaction evidence="14">
        <text>[(1-&gt;4)-alpha-D-galacturonosyl](n) + H2O = alpha-D-galacturonate + [(1-&gt;4)-alpha-D-galacturonosyl](n-1)</text>
        <dbReference type="Rhea" id="RHEA:14117"/>
        <dbReference type="Rhea" id="RHEA-COMP:14570"/>
        <dbReference type="Rhea" id="RHEA-COMP:14572"/>
        <dbReference type="ChEBI" id="CHEBI:15377"/>
        <dbReference type="ChEBI" id="CHEBI:58658"/>
        <dbReference type="ChEBI" id="CHEBI:140523"/>
        <dbReference type="EC" id="3.2.1.67"/>
    </reaction>
</comment>
<evidence type="ECO:0000256" key="13">
    <source>
        <dbReference type="ARBA" id="ARBA00043142"/>
    </source>
</evidence>
<evidence type="ECO:0000256" key="15">
    <source>
        <dbReference type="RuleBase" id="RU361169"/>
    </source>
</evidence>
<dbReference type="Gene3D" id="2.160.20.10">
    <property type="entry name" value="Single-stranded right-handed beta-helix, Pectin lyase-like"/>
    <property type="match status" value="1"/>
</dbReference>
<reference evidence="18 19" key="1">
    <citation type="submission" date="2019-07" db="EMBL/GenBank/DDBJ databases">
        <title>Venturia inaequalis Genome Resource.</title>
        <authorList>
            <person name="Lichtner F.J."/>
        </authorList>
    </citation>
    <scope>NUCLEOTIDE SEQUENCE [LARGE SCALE GENOMIC DNA]</scope>
    <source>
        <strain evidence="18 19">DMI_063113</strain>
    </source>
</reference>
<dbReference type="InterPro" id="IPR027974">
    <property type="entry name" value="DUF4470"/>
</dbReference>
<comment type="caution">
    <text evidence="18">The sequence shown here is derived from an EMBL/GenBank/DDBJ whole genome shotgun (WGS) entry which is preliminary data.</text>
</comment>
<organism evidence="18 19">
    <name type="scientific">Venturia inaequalis</name>
    <name type="common">Apple scab fungus</name>
    <dbReference type="NCBI Taxonomy" id="5025"/>
    <lineage>
        <taxon>Eukaryota</taxon>
        <taxon>Fungi</taxon>
        <taxon>Dikarya</taxon>
        <taxon>Ascomycota</taxon>
        <taxon>Pezizomycotina</taxon>
        <taxon>Dothideomycetes</taxon>
        <taxon>Pleosporomycetidae</taxon>
        <taxon>Venturiales</taxon>
        <taxon>Venturiaceae</taxon>
        <taxon>Venturia</taxon>
    </lineage>
</organism>
<evidence type="ECO:0000256" key="1">
    <source>
        <dbReference type="ARBA" id="ARBA00004613"/>
    </source>
</evidence>
<evidence type="ECO:0000256" key="7">
    <source>
        <dbReference type="ARBA" id="ARBA00023157"/>
    </source>
</evidence>
<dbReference type="AlphaFoldDB" id="A0A8H3Z8W8"/>
<evidence type="ECO:0000256" key="4">
    <source>
        <dbReference type="ARBA" id="ARBA00022729"/>
    </source>
</evidence>
<dbReference type="Proteomes" id="UP000490939">
    <property type="component" value="Unassembled WGS sequence"/>
</dbReference>
<evidence type="ECO:0000256" key="14">
    <source>
        <dbReference type="ARBA" id="ARBA00048766"/>
    </source>
</evidence>
<comment type="subcellular location">
    <subcellularLocation>
        <location evidence="1">Secreted</location>
    </subcellularLocation>
</comment>
<dbReference type="SMART" id="SM00710">
    <property type="entry name" value="PbH1"/>
    <property type="match status" value="4"/>
</dbReference>
<dbReference type="PANTHER" id="PTHR31736:SF14">
    <property type="entry name" value="EXOPOLYGALACTURONASE X-1-RELATED"/>
    <property type="match status" value="1"/>
</dbReference>
<evidence type="ECO:0000256" key="3">
    <source>
        <dbReference type="ARBA" id="ARBA00022525"/>
    </source>
</evidence>
<evidence type="ECO:0000256" key="5">
    <source>
        <dbReference type="ARBA" id="ARBA00022737"/>
    </source>
</evidence>
<sequence length="751" mass="83742">MARHESSSARDEAGFALRLFDRFASILACTSFVEYLASENFFNFKPSLRSWRRDVLVTADLVLSWPLGDDKSWDLESVETVNEVQSASRILDMLVFTPTSLATLLFFTSTVSAVWVAENFLETLRSPRPFHAQASPERNKTCVVESFNDPEIDDAENILQAIHDCNGGGHVIFAEKQIYTIASPMNLTGLAAIDLDVQGILSFPSTNLTYWQTAAFDLQYQNATSFFLLGGHDVNVYGFGTIQGNGQAWWDAFVKNKALKRPVLFAIVGMQGGSVSEISMMNSPFWHNVIVNSSDVVYSGLELRSTSSNGNFEKNTDGWDVYRSDGITIENSTVTNGDDCVSFKPNSTSILVQNLICNGTHGISVGSLGQYASRIDYVEDILVRNISMYNSSEGARIKVWSDSYSEKSASLTGGGGSGLVRNVTYDGMFLDNVDYGLTITQCYGQDDEEECFRHPYCSPSCQKAHWVEHKKDCKSPYMKSTWNPAWYMEGRAPNFASPGPSFVTFGGAKYLWGNMPAIDVLALEQNEGPDWANDLNLLFAATGDFRNVIKTVALLPEAYGKELTLTLNDRDLDIVARNTIMLILLLAVEDTATAVDCVLHVWYSAQIKQSHIELLDTTVRPLIEDMCKKIAERSEDVLLAKTWSWGTKSIRLVLSKMAWEATLSYLSLPTGLSSQGAHDLRLAVTLAPHRKDYLDRHLFSQTPTQRMCIIKYRRDGILLPFGNSRKSYNVPNPTFFQTADVWPLKDSADRR</sequence>
<evidence type="ECO:0000256" key="9">
    <source>
        <dbReference type="ARBA" id="ARBA00023295"/>
    </source>
</evidence>
<dbReference type="GO" id="GO:0047911">
    <property type="term" value="F:galacturan 1,4-alpha-galacturonidase activity"/>
    <property type="evidence" value="ECO:0007669"/>
    <property type="project" value="UniProtKB-EC"/>
</dbReference>
<keyword evidence="10" id="KW-0961">Cell wall biogenesis/degradation</keyword>
<dbReference type="SUPFAM" id="SSF51126">
    <property type="entry name" value="Pectin lyase-like"/>
    <property type="match status" value="1"/>
</dbReference>
<evidence type="ECO:0000313" key="19">
    <source>
        <dbReference type="Proteomes" id="UP000490939"/>
    </source>
</evidence>
<keyword evidence="9 15" id="KW-0326">Glycosidase</keyword>
<evidence type="ECO:0000256" key="6">
    <source>
        <dbReference type="ARBA" id="ARBA00022801"/>
    </source>
</evidence>
<keyword evidence="8" id="KW-0325">Glycoprotein</keyword>
<accession>A0A8H3Z8W8</accession>
<evidence type="ECO:0000259" key="17">
    <source>
        <dbReference type="Pfam" id="PF14737"/>
    </source>
</evidence>
<keyword evidence="16" id="KW-1133">Transmembrane helix</keyword>
<evidence type="ECO:0000256" key="16">
    <source>
        <dbReference type="SAM" id="Phobius"/>
    </source>
</evidence>
<dbReference type="EMBL" id="WNWR01000161">
    <property type="protein sequence ID" value="KAE9989949.1"/>
    <property type="molecule type" value="Genomic_DNA"/>
</dbReference>
<dbReference type="InterPro" id="IPR012334">
    <property type="entry name" value="Pectin_lyas_fold"/>
</dbReference>
<keyword evidence="5" id="KW-0677">Repeat</keyword>
<dbReference type="InterPro" id="IPR006626">
    <property type="entry name" value="PbH1"/>
</dbReference>
<keyword evidence="7" id="KW-1015">Disulfide bond</keyword>
<proteinExistence type="inferred from homology"/>
<evidence type="ECO:0000256" key="2">
    <source>
        <dbReference type="ARBA" id="ARBA00008834"/>
    </source>
</evidence>
<keyword evidence="4" id="KW-0732">Signal</keyword>
<keyword evidence="6 15" id="KW-0378">Hydrolase</keyword>
<dbReference type="GO" id="GO:0071555">
    <property type="term" value="P:cell wall organization"/>
    <property type="evidence" value="ECO:0007669"/>
    <property type="project" value="UniProtKB-KW"/>
</dbReference>
<dbReference type="GO" id="GO:0045490">
    <property type="term" value="P:pectin catabolic process"/>
    <property type="evidence" value="ECO:0007669"/>
    <property type="project" value="UniProtKB-ARBA"/>
</dbReference>
<protein>
    <recommendedName>
        <fullName evidence="11">galacturonan 1,4-alpha-galacturonidase</fullName>
        <ecNumber evidence="11">3.2.1.67</ecNumber>
    </recommendedName>
    <alternativeName>
        <fullName evidence="13">Galacturan 1,4-alpha-galacturonidase</fullName>
    </alternativeName>
    <alternativeName>
        <fullName evidence="12">Poly(1,4-alpha-D-galacturonide)galacturonohydrolase</fullName>
    </alternativeName>
</protein>
<comment type="similarity">
    <text evidence="2 15">Belongs to the glycosyl hydrolase 28 family.</text>
</comment>
<evidence type="ECO:0000313" key="18">
    <source>
        <dbReference type="EMBL" id="KAE9989949.1"/>
    </source>
</evidence>
<dbReference type="GO" id="GO:0005576">
    <property type="term" value="C:extracellular region"/>
    <property type="evidence" value="ECO:0007669"/>
    <property type="project" value="UniProtKB-SubCell"/>
</dbReference>
<keyword evidence="19" id="KW-1185">Reference proteome</keyword>
<evidence type="ECO:0000256" key="10">
    <source>
        <dbReference type="ARBA" id="ARBA00023316"/>
    </source>
</evidence>
<keyword evidence="16" id="KW-0472">Membrane</keyword>
<dbReference type="Pfam" id="PF00295">
    <property type="entry name" value="Glyco_hydro_28"/>
    <property type="match status" value="1"/>
</dbReference>
<evidence type="ECO:0000256" key="12">
    <source>
        <dbReference type="ARBA" id="ARBA00041604"/>
    </source>
</evidence>
<name>A0A8H3Z8W8_VENIN</name>
<evidence type="ECO:0000256" key="8">
    <source>
        <dbReference type="ARBA" id="ARBA00023180"/>
    </source>
</evidence>
<feature type="transmembrane region" description="Helical" evidence="16">
    <location>
        <begin position="94"/>
        <end position="117"/>
    </location>
</feature>
<gene>
    <name evidence="18" type="ORF">EG327_002091</name>
</gene>